<proteinExistence type="predicted"/>
<reference evidence="1" key="1">
    <citation type="submission" date="2021-01" db="EMBL/GenBank/DDBJ databases">
        <authorList>
            <consortium name="Genoscope - CEA"/>
            <person name="William W."/>
        </authorList>
    </citation>
    <scope>NUCLEOTIDE SEQUENCE</scope>
</reference>
<dbReference type="EMBL" id="CAJJDN010000005">
    <property type="protein sequence ID" value="CAD8051225.1"/>
    <property type="molecule type" value="Genomic_DNA"/>
</dbReference>
<organism evidence="1 2">
    <name type="scientific">Paramecium sonneborni</name>
    <dbReference type="NCBI Taxonomy" id="65129"/>
    <lineage>
        <taxon>Eukaryota</taxon>
        <taxon>Sar</taxon>
        <taxon>Alveolata</taxon>
        <taxon>Ciliophora</taxon>
        <taxon>Intramacronucleata</taxon>
        <taxon>Oligohymenophorea</taxon>
        <taxon>Peniculida</taxon>
        <taxon>Parameciidae</taxon>
        <taxon>Paramecium</taxon>
    </lineage>
</organism>
<keyword evidence="2" id="KW-1185">Reference proteome</keyword>
<comment type="caution">
    <text evidence="1">The sequence shown here is derived from an EMBL/GenBank/DDBJ whole genome shotgun (WGS) entry which is preliminary data.</text>
</comment>
<sequence>MKTIEISMAKFNSVEYWDNQTDGKEQFIDETLFSIYQIGHKNKRKFISLSQKGIIMELYNQLNIIYFLNHHSFTIQKEEKKLIQ</sequence>
<evidence type="ECO:0000313" key="2">
    <source>
        <dbReference type="Proteomes" id="UP000692954"/>
    </source>
</evidence>
<protein>
    <submittedName>
        <fullName evidence="1">Uncharacterized protein</fullName>
    </submittedName>
</protein>
<accession>A0A8S1KC52</accession>
<gene>
    <name evidence="1" type="ORF">PSON_ATCC_30995.1.T0050457</name>
</gene>
<name>A0A8S1KC52_9CILI</name>
<evidence type="ECO:0000313" key="1">
    <source>
        <dbReference type="EMBL" id="CAD8051225.1"/>
    </source>
</evidence>
<dbReference type="Proteomes" id="UP000692954">
    <property type="component" value="Unassembled WGS sequence"/>
</dbReference>
<dbReference type="AlphaFoldDB" id="A0A8S1KC52"/>